<dbReference type="InterPro" id="IPR001453">
    <property type="entry name" value="MoaB/Mog_dom"/>
</dbReference>
<dbReference type="InterPro" id="IPR036425">
    <property type="entry name" value="MoaB/Mog-like_dom_sf"/>
</dbReference>
<accession>A0ABD5QE14</accession>
<organism evidence="2 3">
    <name type="scientific">Saliphagus infecundisoli</name>
    <dbReference type="NCBI Taxonomy" id="1849069"/>
    <lineage>
        <taxon>Archaea</taxon>
        <taxon>Methanobacteriati</taxon>
        <taxon>Methanobacteriota</taxon>
        <taxon>Stenosarchaea group</taxon>
        <taxon>Halobacteria</taxon>
        <taxon>Halobacteriales</taxon>
        <taxon>Natrialbaceae</taxon>
        <taxon>Saliphagus</taxon>
    </lineage>
</organism>
<evidence type="ECO:0000313" key="2">
    <source>
        <dbReference type="EMBL" id="MFC4987980.1"/>
    </source>
</evidence>
<protein>
    <submittedName>
        <fullName evidence="2">Molybdenum cofactor biosynthesis protein B</fullName>
    </submittedName>
</protein>
<dbReference type="Pfam" id="PF00994">
    <property type="entry name" value="MoCF_biosynth"/>
    <property type="match status" value="1"/>
</dbReference>
<gene>
    <name evidence="2" type="ORF">ACFPFO_09490</name>
</gene>
<comment type="caution">
    <text evidence="2">The sequence shown here is derived from an EMBL/GenBank/DDBJ whole genome shotgun (WGS) entry which is preliminary data.</text>
</comment>
<dbReference type="PANTHER" id="PTHR43232">
    <property type="entry name" value="MOLYBDENUM COFACTOR BIOSYNTHESIS PROTEIN B"/>
    <property type="match status" value="1"/>
</dbReference>
<dbReference type="RefSeq" id="WP_198667882.1">
    <property type="nucleotide sequence ID" value="NZ_JAIVEF010000001.1"/>
</dbReference>
<evidence type="ECO:0000313" key="3">
    <source>
        <dbReference type="Proteomes" id="UP001595925"/>
    </source>
</evidence>
<name>A0ABD5QE14_9EURY</name>
<dbReference type="PIRSF" id="PIRSF006443">
    <property type="entry name" value="MoaB"/>
    <property type="match status" value="1"/>
</dbReference>
<dbReference type="SMART" id="SM00852">
    <property type="entry name" value="MoCF_biosynth"/>
    <property type="match status" value="1"/>
</dbReference>
<dbReference type="SUPFAM" id="SSF53218">
    <property type="entry name" value="Molybdenum cofactor biosynthesis proteins"/>
    <property type="match status" value="1"/>
</dbReference>
<dbReference type="AlphaFoldDB" id="A0ABD5QE14"/>
<keyword evidence="3" id="KW-1185">Reference proteome</keyword>
<reference evidence="2 3" key="1">
    <citation type="journal article" date="2019" name="Int. J. Syst. Evol. Microbiol.">
        <title>The Global Catalogue of Microorganisms (GCM) 10K type strain sequencing project: providing services to taxonomists for standard genome sequencing and annotation.</title>
        <authorList>
            <consortium name="The Broad Institute Genomics Platform"/>
            <consortium name="The Broad Institute Genome Sequencing Center for Infectious Disease"/>
            <person name="Wu L."/>
            <person name="Ma J."/>
        </authorList>
    </citation>
    <scope>NUCLEOTIDE SEQUENCE [LARGE SCALE GENOMIC DNA]</scope>
    <source>
        <strain evidence="2 3">CGMCC 1.15824</strain>
    </source>
</reference>
<dbReference type="InterPro" id="IPR012245">
    <property type="entry name" value="MoaB"/>
</dbReference>
<dbReference type="Gene3D" id="3.40.980.10">
    <property type="entry name" value="MoaB/Mog-like domain"/>
    <property type="match status" value="1"/>
</dbReference>
<dbReference type="EMBL" id="JBHSJG010000036">
    <property type="protein sequence ID" value="MFC4987980.1"/>
    <property type="molecule type" value="Genomic_DNA"/>
</dbReference>
<feature type="domain" description="MoaB/Mog" evidence="1">
    <location>
        <begin position="14"/>
        <end position="158"/>
    </location>
</feature>
<sequence>MATDEPGEGTLGAAVVTVSSARSLSADEPGDAIVAAFEEAGHELATRELIAPGFDNVQSVVSRLVGREDVDVVVTTGSTGVGPEDVTLEAVSQFIEKELPAFSQLFTRLGYEEVGTGVLRARSLGGVSDGVAIFCLPDDVAATRLAAESIIVPEAPAIVEQAMDEEDEE</sequence>
<dbReference type="CDD" id="cd00886">
    <property type="entry name" value="MogA_MoaB"/>
    <property type="match status" value="1"/>
</dbReference>
<dbReference type="Proteomes" id="UP001595925">
    <property type="component" value="Unassembled WGS sequence"/>
</dbReference>
<dbReference type="PANTHER" id="PTHR43232:SF2">
    <property type="entry name" value="MOLYBDENUM COFACTOR BIOSYNTHESIS PROTEIN B"/>
    <property type="match status" value="1"/>
</dbReference>
<evidence type="ECO:0000259" key="1">
    <source>
        <dbReference type="SMART" id="SM00852"/>
    </source>
</evidence>
<proteinExistence type="predicted"/>